<feature type="compositionally biased region" description="Pro residues" evidence="1">
    <location>
        <begin position="224"/>
        <end position="237"/>
    </location>
</feature>
<sequence>MTDFDEPTDIQDIQPDSQAYTQRAVVQRQRHSPWFWLALVAGSVVLHGLAIHWVRAATLQALLQTPPETATPIDWVELPAAATADAKSAQPQPVATPPQTTAAANSQIGKTAAKSLSKPQSVVSAPVDDASSAAIQTHIPNAVSAQPLAAAPADEAPSSTQPANQSASQSTSQSASSLTEEQTSALGEQQISQPTPTASTASAASAASAASELAASRPTVQVPQPSPAQPTSSPPASPLIVTQQIDVPVPDVSGTMPIPTENREEMAGAVTDQVPIPSHLTASLTTDPLPATDHSTEPDETAQPKTEVKTFPSHPTVSPCEVTPEAVQFLGKTVAMRVATDETGQVVQTVTHESSDSRAYDELATCLVKNWSFEPAIAGGEPVADDKLLVRITIDRSGDRG</sequence>
<keyword evidence="2" id="KW-0472">Membrane</keyword>
<feature type="compositionally biased region" description="Polar residues" evidence="1">
    <location>
        <begin position="186"/>
        <end position="197"/>
    </location>
</feature>
<name>A0AA96WJ81_9CYAN</name>
<dbReference type="AlphaFoldDB" id="A0AA96WJ81"/>
<proteinExistence type="predicted"/>
<dbReference type="RefSeq" id="WP_316432357.1">
    <property type="nucleotide sequence ID" value="NZ_CP053586.1"/>
</dbReference>
<keyword evidence="2" id="KW-1133">Transmembrane helix</keyword>
<organism evidence="3">
    <name type="scientific">Leptolyngbya sp. NK1-12</name>
    <dbReference type="NCBI Taxonomy" id="2547451"/>
    <lineage>
        <taxon>Bacteria</taxon>
        <taxon>Bacillati</taxon>
        <taxon>Cyanobacteriota</taxon>
        <taxon>Cyanophyceae</taxon>
        <taxon>Leptolyngbyales</taxon>
        <taxon>Leptolyngbyaceae</taxon>
        <taxon>Leptolyngbya group</taxon>
        <taxon>Leptolyngbya</taxon>
    </lineage>
</organism>
<feature type="compositionally biased region" description="Low complexity" evidence="1">
    <location>
        <begin position="89"/>
        <end position="104"/>
    </location>
</feature>
<feature type="region of interest" description="Disordered" evidence="1">
    <location>
        <begin position="84"/>
        <end position="120"/>
    </location>
</feature>
<reference evidence="3" key="1">
    <citation type="submission" date="2020-05" db="EMBL/GenBank/DDBJ databases">
        <authorList>
            <person name="Zhu T."/>
            <person name="Keshari N."/>
            <person name="Lu X."/>
        </authorList>
    </citation>
    <scope>NUCLEOTIDE SEQUENCE</scope>
    <source>
        <strain evidence="3">NK1-12</strain>
    </source>
</reference>
<accession>A0AA96WJ81</accession>
<feature type="transmembrane region" description="Helical" evidence="2">
    <location>
        <begin position="34"/>
        <end position="54"/>
    </location>
</feature>
<feature type="region of interest" description="Disordered" evidence="1">
    <location>
        <begin position="280"/>
        <end position="320"/>
    </location>
</feature>
<feature type="region of interest" description="Disordered" evidence="1">
    <location>
        <begin position="147"/>
        <end position="238"/>
    </location>
</feature>
<evidence type="ECO:0008006" key="4">
    <source>
        <dbReference type="Google" id="ProtNLM"/>
    </source>
</evidence>
<dbReference type="SUPFAM" id="SSF74653">
    <property type="entry name" value="TolA/TonB C-terminal domain"/>
    <property type="match status" value="1"/>
</dbReference>
<dbReference type="Gene3D" id="3.30.1150.10">
    <property type="match status" value="1"/>
</dbReference>
<protein>
    <recommendedName>
        <fullName evidence="4">TonB family protein</fullName>
    </recommendedName>
</protein>
<evidence type="ECO:0000313" key="3">
    <source>
        <dbReference type="EMBL" id="WNZ26149.1"/>
    </source>
</evidence>
<keyword evidence="2" id="KW-0812">Transmembrane</keyword>
<feature type="compositionally biased region" description="Low complexity" evidence="1">
    <location>
        <begin position="198"/>
        <end position="223"/>
    </location>
</feature>
<feature type="compositionally biased region" description="Low complexity" evidence="1">
    <location>
        <begin position="147"/>
        <end position="185"/>
    </location>
</feature>
<evidence type="ECO:0000256" key="1">
    <source>
        <dbReference type="SAM" id="MobiDB-lite"/>
    </source>
</evidence>
<evidence type="ECO:0000256" key="2">
    <source>
        <dbReference type="SAM" id="Phobius"/>
    </source>
</evidence>
<dbReference type="EMBL" id="CP053586">
    <property type="protein sequence ID" value="WNZ26149.1"/>
    <property type="molecule type" value="Genomic_DNA"/>
</dbReference>
<gene>
    <name evidence="3" type="ORF">HJG54_27210</name>
</gene>